<gene>
    <name evidence="1" type="ORF">EKN94_20955</name>
</gene>
<reference evidence="1 2" key="1">
    <citation type="submission" date="2018-12" db="EMBL/GenBank/DDBJ databases">
        <title>The Batch Genome Submission of Enterobacter spp. strains.</title>
        <authorList>
            <person name="Wei L."/>
            <person name="Wu W."/>
            <person name="Lin J."/>
            <person name="Zhang X."/>
            <person name="Feng Y."/>
            <person name="Zong Z."/>
        </authorList>
    </citation>
    <scope>NUCLEOTIDE SEQUENCE [LARGE SCALE GENOMIC DNA]</scope>
    <source>
        <strain evidence="1 2">WCHEM090044</strain>
    </source>
</reference>
<keyword evidence="2" id="KW-1185">Reference proteome</keyword>
<protein>
    <submittedName>
        <fullName evidence="1">Uncharacterized protein</fullName>
    </submittedName>
</protein>
<name>A0ABY0AMK3_9ENTR</name>
<accession>A0ABY0AMK3</accession>
<evidence type="ECO:0000313" key="1">
    <source>
        <dbReference type="EMBL" id="RTN19046.1"/>
    </source>
</evidence>
<proteinExistence type="predicted"/>
<evidence type="ECO:0000313" key="2">
    <source>
        <dbReference type="Proteomes" id="UP000278241"/>
    </source>
</evidence>
<sequence>MDNYDIYHDEIFCFDEIKLKFKNMGLDWLSAGQANRKLKQLLSASSVSLLPRLQEAFDHYTTLLGITDLYQVDEQTLLDERVKYAYLIKYSSDNQVIFEDDQCVRFMSEKHNLDLQVCAAYVCSHTP</sequence>
<comment type="caution">
    <text evidence="1">The sequence shown here is derived from an EMBL/GenBank/DDBJ whole genome shotgun (WGS) entry which is preliminary data.</text>
</comment>
<dbReference type="Proteomes" id="UP000278241">
    <property type="component" value="Unassembled WGS sequence"/>
</dbReference>
<dbReference type="EMBL" id="RXRX01000018">
    <property type="protein sequence ID" value="RTN19046.1"/>
    <property type="molecule type" value="Genomic_DNA"/>
</dbReference>
<dbReference type="RefSeq" id="WP_050488897.1">
    <property type="nucleotide sequence ID" value="NZ_RXRX01000018.1"/>
</dbReference>
<organism evidence="1 2">
    <name type="scientific">Enterobacter quasimori</name>
    <dbReference type="NCBI Taxonomy" id="2838947"/>
    <lineage>
        <taxon>Bacteria</taxon>
        <taxon>Pseudomonadati</taxon>
        <taxon>Pseudomonadota</taxon>
        <taxon>Gammaproteobacteria</taxon>
        <taxon>Enterobacterales</taxon>
        <taxon>Enterobacteriaceae</taxon>
        <taxon>Enterobacter</taxon>
    </lineage>
</organism>